<dbReference type="EMBL" id="CP042425">
    <property type="protein sequence ID" value="QEL14783.1"/>
    <property type="molecule type" value="Genomic_DNA"/>
</dbReference>
<sequence length="113" mass="12163">MSFLYPRVISLSRPNQDAMAGAQPYSGLQIDNEVLIASGIPAHIQVDKQNSASPAKLPGDAVAMPVWKIIVKVARGLARSGDVITDDLGNRYQVISADWGPMVTTCRSQLLQT</sequence>
<evidence type="ECO:0000313" key="1">
    <source>
        <dbReference type="EMBL" id="QEL14783.1"/>
    </source>
</evidence>
<organism evidence="1 2">
    <name type="scientific">Limnoglobus roseus</name>
    <dbReference type="NCBI Taxonomy" id="2598579"/>
    <lineage>
        <taxon>Bacteria</taxon>
        <taxon>Pseudomonadati</taxon>
        <taxon>Planctomycetota</taxon>
        <taxon>Planctomycetia</taxon>
        <taxon>Gemmatales</taxon>
        <taxon>Gemmataceae</taxon>
        <taxon>Limnoglobus</taxon>
    </lineage>
</organism>
<evidence type="ECO:0000313" key="2">
    <source>
        <dbReference type="Proteomes" id="UP000324974"/>
    </source>
</evidence>
<dbReference type="OrthoDB" id="9134780at2"/>
<gene>
    <name evidence="1" type="ORF">PX52LOC_01677</name>
</gene>
<keyword evidence="2" id="KW-1185">Reference proteome</keyword>
<accession>A0A5C1A9A2</accession>
<reference evidence="2" key="1">
    <citation type="submission" date="2019-08" db="EMBL/GenBank/DDBJ databases">
        <title>Limnoglobus roseus gen. nov., sp. nov., a novel freshwater planctomycete with a giant genome from the family Gemmataceae.</title>
        <authorList>
            <person name="Kulichevskaya I.S."/>
            <person name="Naumoff D.G."/>
            <person name="Miroshnikov K."/>
            <person name="Ivanova A."/>
            <person name="Philippov D.A."/>
            <person name="Hakobyan A."/>
            <person name="Rijpstra I.C."/>
            <person name="Sinninghe Damste J.S."/>
            <person name="Liesack W."/>
            <person name="Dedysh S.N."/>
        </authorList>
    </citation>
    <scope>NUCLEOTIDE SEQUENCE [LARGE SCALE GENOMIC DNA]</scope>
    <source>
        <strain evidence="2">PX52</strain>
    </source>
</reference>
<name>A0A5C1A9A2_9BACT</name>
<dbReference type="RefSeq" id="WP_149109648.1">
    <property type="nucleotide sequence ID" value="NZ_CP042425.1"/>
</dbReference>
<protein>
    <submittedName>
        <fullName evidence="1">Uncharacterized protein</fullName>
    </submittedName>
</protein>
<dbReference type="Proteomes" id="UP000324974">
    <property type="component" value="Chromosome"/>
</dbReference>
<dbReference type="AlphaFoldDB" id="A0A5C1A9A2"/>
<proteinExistence type="predicted"/>
<dbReference type="KEGG" id="lrs:PX52LOC_01677"/>